<dbReference type="EMBL" id="PJAF01000006">
    <property type="protein sequence ID" value="PKF69166.1"/>
    <property type="molecule type" value="Genomic_DNA"/>
</dbReference>
<dbReference type="GO" id="GO:0005737">
    <property type="term" value="C:cytoplasm"/>
    <property type="evidence" value="ECO:0007669"/>
    <property type="project" value="UniProtKB-SubCell"/>
</dbReference>
<dbReference type="GO" id="GO:0034618">
    <property type="term" value="F:arginine binding"/>
    <property type="evidence" value="ECO:0007669"/>
    <property type="project" value="InterPro"/>
</dbReference>
<dbReference type="Gene3D" id="1.10.10.10">
    <property type="entry name" value="Winged helix-like DNA-binding domain superfamily/Winged helix DNA-binding domain"/>
    <property type="match status" value="1"/>
</dbReference>
<comment type="function">
    <text evidence="1 9">Regulates arginine biosynthesis genes.</text>
</comment>
<dbReference type="GO" id="GO:1900079">
    <property type="term" value="P:regulation of arginine biosynthetic process"/>
    <property type="evidence" value="ECO:0007669"/>
    <property type="project" value="UniProtKB-UniRule"/>
</dbReference>
<organism evidence="12 13">
    <name type="scientific">Corynebacterium mastitidis</name>
    <dbReference type="NCBI Taxonomy" id="161890"/>
    <lineage>
        <taxon>Bacteria</taxon>
        <taxon>Bacillati</taxon>
        <taxon>Actinomycetota</taxon>
        <taxon>Actinomycetes</taxon>
        <taxon>Mycobacteriales</taxon>
        <taxon>Corynebacteriaceae</taxon>
        <taxon>Corynebacterium</taxon>
    </lineage>
</organism>
<dbReference type="InterPro" id="IPR001669">
    <property type="entry name" value="Arg_repress"/>
</dbReference>
<dbReference type="AlphaFoldDB" id="A0A2N0X8X8"/>
<dbReference type="SUPFAM" id="SSF55252">
    <property type="entry name" value="C-terminal domain of arginine repressor"/>
    <property type="match status" value="1"/>
</dbReference>
<dbReference type="OrthoDB" id="7060358at2"/>
<dbReference type="GO" id="GO:0051259">
    <property type="term" value="P:protein complex oligomerization"/>
    <property type="evidence" value="ECO:0007669"/>
    <property type="project" value="InterPro"/>
</dbReference>
<comment type="pathway">
    <text evidence="9">Amino-acid biosynthesis; L-arginine biosynthesis [regulation].</text>
</comment>
<dbReference type="InterPro" id="IPR020899">
    <property type="entry name" value="Arg_repress_C"/>
</dbReference>
<dbReference type="InterPro" id="IPR020900">
    <property type="entry name" value="Arg_repress_DNA-bd"/>
</dbReference>
<dbReference type="UniPathway" id="UPA00068"/>
<dbReference type="Pfam" id="PF01316">
    <property type="entry name" value="Arg_repressor"/>
    <property type="match status" value="1"/>
</dbReference>
<dbReference type="HAMAP" id="MF_00173">
    <property type="entry name" value="Arg_repressor"/>
    <property type="match status" value="1"/>
</dbReference>
<comment type="similarity">
    <text evidence="3 9">Belongs to the ArgR family.</text>
</comment>
<dbReference type="PANTHER" id="PTHR34471">
    <property type="entry name" value="ARGININE REPRESSOR"/>
    <property type="match status" value="1"/>
</dbReference>
<keyword evidence="7 9" id="KW-0238">DNA-binding</keyword>
<evidence type="ECO:0000256" key="4">
    <source>
        <dbReference type="ARBA" id="ARBA00022490"/>
    </source>
</evidence>
<dbReference type="RefSeq" id="WP_101173170.1">
    <property type="nucleotide sequence ID" value="NZ_JAKRKB010000021.1"/>
</dbReference>
<evidence type="ECO:0000259" key="10">
    <source>
        <dbReference type="Pfam" id="PF01316"/>
    </source>
</evidence>
<evidence type="ECO:0000256" key="8">
    <source>
        <dbReference type="ARBA" id="ARBA00023163"/>
    </source>
</evidence>
<evidence type="ECO:0000256" key="7">
    <source>
        <dbReference type="ARBA" id="ARBA00023125"/>
    </source>
</evidence>
<evidence type="ECO:0000256" key="1">
    <source>
        <dbReference type="ARBA" id="ARBA00002095"/>
    </source>
</evidence>
<keyword evidence="4 9" id="KW-0963">Cytoplasm</keyword>
<evidence type="ECO:0000256" key="6">
    <source>
        <dbReference type="ARBA" id="ARBA00023015"/>
    </source>
</evidence>
<feature type="domain" description="Arginine repressor DNA-binding" evidence="10">
    <location>
        <begin position="7"/>
        <end position="67"/>
    </location>
</feature>
<evidence type="ECO:0000259" key="11">
    <source>
        <dbReference type="Pfam" id="PF02863"/>
    </source>
</evidence>
<sequence length="155" mass="16629">MPETPTRMARHSMIIRLVESNEVTNQAQLSGLLKEVGVTVAQATLSRDLEELGVRKVKNAAGRAVYMQCDADAVLHCAGPRERLRKLVARTLVGLEAVSFGVVLRTPPGAAQYLASGIDTAGLPEVVGTIAGDDTILVVAREPLKGEDLREIFIQ</sequence>
<evidence type="ECO:0000256" key="5">
    <source>
        <dbReference type="ARBA" id="ARBA00022491"/>
    </source>
</evidence>
<dbReference type="Gene3D" id="3.30.1360.40">
    <property type="match status" value="1"/>
</dbReference>
<evidence type="ECO:0000256" key="3">
    <source>
        <dbReference type="ARBA" id="ARBA00008316"/>
    </source>
</evidence>
<dbReference type="GO" id="GO:0003677">
    <property type="term" value="F:DNA binding"/>
    <property type="evidence" value="ECO:0007669"/>
    <property type="project" value="UniProtKB-KW"/>
</dbReference>
<reference evidence="12 13" key="1">
    <citation type="submission" date="2017-12" db="EMBL/GenBank/DDBJ databases">
        <title>Corynebacterium mastitidis 16-1433 Genome.</title>
        <authorList>
            <person name="Gulvik C.A."/>
        </authorList>
    </citation>
    <scope>NUCLEOTIDE SEQUENCE [LARGE SCALE GENOMIC DNA]</scope>
    <source>
        <strain evidence="12 13">16-1433</strain>
    </source>
</reference>
<comment type="subcellular location">
    <subcellularLocation>
        <location evidence="2 9">Cytoplasm</location>
    </subcellularLocation>
</comment>
<comment type="caution">
    <text evidence="12">The sequence shown here is derived from an EMBL/GenBank/DDBJ whole genome shotgun (WGS) entry which is preliminary data.</text>
</comment>
<dbReference type="GO" id="GO:0006526">
    <property type="term" value="P:L-arginine biosynthetic process"/>
    <property type="evidence" value="ECO:0007669"/>
    <property type="project" value="UniProtKB-UniPathway"/>
</dbReference>
<proteinExistence type="inferred from homology"/>
<keyword evidence="9" id="KW-0028">Amino-acid biosynthesis</keyword>
<evidence type="ECO:0000313" key="12">
    <source>
        <dbReference type="EMBL" id="PKF69166.1"/>
    </source>
</evidence>
<keyword evidence="9" id="KW-0055">Arginine biosynthesis</keyword>
<name>A0A2N0X8X8_9CORY</name>
<dbReference type="PRINTS" id="PR01467">
    <property type="entry name" value="ARGREPRESSOR"/>
</dbReference>
<keyword evidence="5 9" id="KW-0678">Repressor</keyword>
<gene>
    <name evidence="9" type="primary">argR</name>
    <name evidence="12" type="ORF">CXB45_03230</name>
</gene>
<dbReference type="SUPFAM" id="SSF46785">
    <property type="entry name" value="Winged helix' DNA-binding domain"/>
    <property type="match status" value="1"/>
</dbReference>
<accession>A0A2N0X8X8</accession>
<dbReference type="Proteomes" id="UP000233249">
    <property type="component" value="Unassembled WGS sequence"/>
</dbReference>
<dbReference type="InterPro" id="IPR036251">
    <property type="entry name" value="Arg_repress_C_sf"/>
</dbReference>
<dbReference type="Pfam" id="PF02863">
    <property type="entry name" value="Arg_repressor_C"/>
    <property type="match status" value="1"/>
</dbReference>
<keyword evidence="8 9" id="KW-0804">Transcription</keyword>
<dbReference type="PANTHER" id="PTHR34471:SF1">
    <property type="entry name" value="ARGININE REPRESSOR"/>
    <property type="match status" value="1"/>
</dbReference>
<keyword evidence="6 9" id="KW-0805">Transcription regulation</keyword>
<feature type="domain" description="Arginine repressor C-terminal" evidence="11">
    <location>
        <begin position="90"/>
        <end position="153"/>
    </location>
</feature>
<evidence type="ECO:0000313" key="13">
    <source>
        <dbReference type="Proteomes" id="UP000233249"/>
    </source>
</evidence>
<protein>
    <recommendedName>
        <fullName evidence="9">Arginine repressor</fullName>
    </recommendedName>
</protein>
<evidence type="ECO:0000256" key="9">
    <source>
        <dbReference type="HAMAP-Rule" id="MF_00173"/>
    </source>
</evidence>
<dbReference type="GO" id="GO:0003700">
    <property type="term" value="F:DNA-binding transcription factor activity"/>
    <property type="evidence" value="ECO:0007669"/>
    <property type="project" value="UniProtKB-UniRule"/>
</dbReference>
<dbReference type="InterPro" id="IPR036388">
    <property type="entry name" value="WH-like_DNA-bd_sf"/>
</dbReference>
<evidence type="ECO:0000256" key="2">
    <source>
        <dbReference type="ARBA" id="ARBA00004496"/>
    </source>
</evidence>
<dbReference type="InterPro" id="IPR036390">
    <property type="entry name" value="WH_DNA-bd_sf"/>
</dbReference>